<dbReference type="InterPro" id="IPR029753">
    <property type="entry name" value="D-isomer_DH_CS"/>
</dbReference>
<evidence type="ECO:0000256" key="4">
    <source>
        <dbReference type="RuleBase" id="RU003719"/>
    </source>
</evidence>
<dbReference type="GO" id="GO:0051287">
    <property type="term" value="F:NAD binding"/>
    <property type="evidence" value="ECO:0007669"/>
    <property type="project" value="InterPro"/>
</dbReference>
<dbReference type="InterPro" id="IPR036291">
    <property type="entry name" value="NAD(P)-bd_dom_sf"/>
</dbReference>
<dbReference type="PROSITE" id="PS00670">
    <property type="entry name" value="D_2_HYDROXYACID_DH_2"/>
    <property type="match status" value="1"/>
</dbReference>
<evidence type="ECO:0000259" key="5">
    <source>
        <dbReference type="Pfam" id="PF00389"/>
    </source>
</evidence>
<dbReference type="PROSITE" id="PS00671">
    <property type="entry name" value="D_2_HYDROXYACID_DH_3"/>
    <property type="match status" value="1"/>
</dbReference>
<evidence type="ECO:0000259" key="6">
    <source>
        <dbReference type="Pfam" id="PF02826"/>
    </source>
</evidence>
<dbReference type="InterPro" id="IPR006139">
    <property type="entry name" value="D-isomer_2_OHA_DH_cat_dom"/>
</dbReference>
<dbReference type="Proteomes" id="UP000186323">
    <property type="component" value="Chromosome I"/>
</dbReference>
<keyword evidence="8" id="KW-1185">Reference proteome</keyword>
<evidence type="ECO:0000313" key="7">
    <source>
        <dbReference type="EMBL" id="SFV73313.1"/>
    </source>
</evidence>
<dbReference type="PANTHER" id="PTHR43761:SF1">
    <property type="entry name" value="D-ISOMER SPECIFIC 2-HYDROXYACID DEHYDROGENASE CATALYTIC DOMAIN-CONTAINING PROTEIN-RELATED"/>
    <property type="match status" value="1"/>
</dbReference>
<dbReference type="InterPro" id="IPR006140">
    <property type="entry name" value="D-isomer_DH_NAD-bd"/>
</dbReference>
<sequence>MKIVVLDGDVINPGDISWAPLEKLGEVVIHGHTPEDMIAARAAGADVLVTNKVPLRAATLSRLPDLRMVAVLATGYDIIDTADAAARGIPVCNVVAYGVDDVAQHAWALLLELCRRTSEHTASVRAGEWKDTWCYWKTTPVCLRGRTLGVIGFGSIGRRVGELGHAFGMSVLANCRTPRNPPSYSPFAFASTDQIFQQADVISLHCPLTDATRAIINARALARMKPGAILINTARGPLLDEAAVAEALRSGALGGLGVDVLAKEPPTADNPLLHTPNTLITPHMAWATARSRQNIINLTAENILRWQQGTPVNVVNGVKD</sequence>
<comment type="similarity">
    <text evidence="1 4">Belongs to the D-isomer specific 2-hydroxyacid dehydrogenase family.</text>
</comment>
<dbReference type="RefSeq" id="WP_072334927.1">
    <property type="nucleotide sequence ID" value="NZ_CALJDE010000049.1"/>
</dbReference>
<dbReference type="EMBL" id="LT630450">
    <property type="protein sequence ID" value="SFV73313.1"/>
    <property type="molecule type" value="Genomic_DNA"/>
</dbReference>
<evidence type="ECO:0000256" key="3">
    <source>
        <dbReference type="ARBA" id="ARBA00023027"/>
    </source>
</evidence>
<evidence type="ECO:0000256" key="2">
    <source>
        <dbReference type="ARBA" id="ARBA00023002"/>
    </source>
</evidence>
<evidence type="ECO:0000313" key="8">
    <source>
        <dbReference type="Proteomes" id="UP000186323"/>
    </source>
</evidence>
<name>A0A1K1LF23_9BACT</name>
<dbReference type="AlphaFoldDB" id="A0A1K1LF23"/>
<gene>
    <name evidence="7" type="ORF">DESPIGER_1468</name>
</gene>
<feature type="domain" description="D-isomer specific 2-hydroxyacid dehydrogenase catalytic" evidence="5">
    <location>
        <begin position="16"/>
        <end position="316"/>
    </location>
</feature>
<feature type="domain" description="D-isomer specific 2-hydroxyacid dehydrogenase NAD-binding" evidence="6">
    <location>
        <begin position="108"/>
        <end position="285"/>
    </location>
</feature>
<dbReference type="Gene3D" id="3.40.50.720">
    <property type="entry name" value="NAD(P)-binding Rossmann-like Domain"/>
    <property type="match status" value="2"/>
</dbReference>
<accession>A0A1K1LF23</accession>
<dbReference type="InterPro" id="IPR050418">
    <property type="entry name" value="D-iso_2-hydroxyacid_DH_PdxB"/>
</dbReference>
<dbReference type="PANTHER" id="PTHR43761">
    <property type="entry name" value="D-ISOMER SPECIFIC 2-HYDROXYACID DEHYDROGENASE FAMILY PROTEIN (AFU_ORTHOLOGUE AFUA_1G13630)"/>
    <property type="match status" value="1"/>
</dbReference>
<dbReference type="Pfam" id="PF00389">
    <property type="entry name" value="2-Hacid_dh"/>
    <property type="match status" value="1"/>
</dbReference>
<dbReference type="KEGG" id="dpg:DESPIGER_1468"/>
<dbReference type="OrthoDB" id="9793626at2"/>
<dbReference type="FunFam" id="3.40.50.720:FF:000203">
    <property type="entry name" value="D-3-phosphoglycerate dehydrogenase (SerA)"/>
    <property type="match status" value="1"/>
</dbReference>
<reference evidence="8" key="1">
    <citation type="submission" date="2016-10" db="EMBL/GenBank/DDBJ databases">
        <authorList>
            <person name="Wegmann U."/>
        </authorList>
    </citation>
    <scope>NUCLEOTIDE SEQUENCE [LARGE SCALE GENOMIC DNA]</scope>
</reference>
<organism evidence="7 8">
    <name type="scientific">Desulfovibrio piger</name>
    <dbReference type="NCBI Taxonomy" id="901"/>
    <lineage>
        <taxon>Bacteria</taxon>
        <taxon>Pseudomonadati</taxon>
        <taxon>Thermodesulfobacteriota</taxon>
        <taxon>Desulfovibrionia</taxon>
        <taxon>Desulfovibrionales</taxon>
        <taxon>Desulfovibrionaceae</taxon>
        <taxon>Desulfovibrio</taxon>
    </lineage>
</organism>
<dbReference type="SUPFAM" id="SSF51735">
    <property type="entry name" value="NAD(P)-binding Rossmann-fold domains"/>
    <property type="match status" value="1"/>
</dbReference>
<evidence type="ECO:0000256" key="1">
    <source>
        <dbReference type="ARBA" id="ARBA00005854"/>
    </source>
</evidence>
<dbReference type="Pfam" id="PF02826">
    <property type="entry name" value="2-Hacid_dh_C"/>
    <property type="match status" value="1"/>
</dbReference>
<dbReference type="CDD" id="cd12162">
    <property type="entry name" value="2-Hacid_dh_4"/>
    <property type="match status" value="1"/>
</dbReference>
<keyword evidence="2 4" id="KW-0560">Oxidoreductase</keyword>
<dbReference type="GO" id="GO:0004617">
    <property type="term" value="F:phosphoglycerate dehydrogenase activity"/>
    <property type="evidence" value="ECO:0007669"/>
    <property type="project" value="UniProtKB-EC"/>
</dbReference>
<keyword evidence="3" id="KW-0520">NAD</keyword>
<dbReference type="EC" id="1.1.1.95" evidence="7"/>
<dbReference type="SUPFAM" id="SSF52283">
    <property type="entry name" value="Formate/glycerate dehydrogenase catalytic domain-like"/>
    <property type="match status" value="1"/>
</dbReference>
<proteinExistence type="inferred from homology"/>
<protein>
    <submittedName>
        <fullName evidence="7">D-3-phosphoglycerate dehydrogenase</fullName>
        <ecNumber evidence="7">1.1.1.95</ecNumber>
    </submittedName>
</protein>